<keyword evidence="5 8" id="KW-0560">Oxidoreductase</keyword>
<evidence type="ECO:0000256" key="4">
    <source>
        <dbReference type="ARBA" id="ARBA00022857"/>
    </source>
</evidence>
<dbReference type="NCBIfam" id="TIGR00507">
    <property type="entry name" value="aroE"/>
    <property type="match status" value="1"/>
</dbReference>
<feature type="binding site" evidence="8">
    <location>
        <position position="220"/>
    </location>
    <ligand>
        <name>shikimate</name>
        <dbReference type="ChEBI" id="CHEBI:36208"/>
    </ligand>
</feature>
<keyword evidence="13" id="KW-1185">Reference proteome</keyword>
<comment type="pathway">
    <text evidence="1 8">Metabolic intermediate biosynthesis; chorismate biosynthesis; chorismate from D-erythrose 4-phosphate and phosphoenolpyruvate: step 4/7.</text>
</comment>
<feature type="binding site" evidence="8">
    <location>
        <position position="105"/>
    </location>
    <ligand>
        <name>shikimate</name>
        <dbReference type="ChEBI" id="CHEBI:36208"/>
    </ligand>
</feature>
<dbReference type="CDD" id="cd01065">
    <property type="entry name" value="NAD_bind_Shikimate_DH"/>
    <property type="match status" value="1"/>
</dbReference>
<dbReference type="InterPro" id="IPR011342">
    <property type="entry name" value="Shikimate_DH"/>
</dbReference>
<evidence type="ECO:0000259" key="9">
    <source>
        <dbReference type="Pfam" id="PF01488"/>
    </source>
</evidence>
<evidence type="ECO:0000313" key="13">
    <source>
        <dbReference type="Proteomes" id="UP001059950"/>
    </source>
</evidence>
<dbReference type="NCBIfam" id="NF001310">
    <property type="entry name" value="PRK00258.1-2"/>
    <property type="match status" value="1"/>
</dbReference>
<organism evidence="12 13">
    <name type="scientific">Amphritea atlantica</name>
    <dbReference type="NCBI Taxonomy" id="355243"/>
    <lineage>
        <taxon>Bacteria</taxon>
        <taxon>Pseudomonadati</taxon>
        <taxon>Pseudomonadota</taxon>
        <taxon>Gammaproteobacteria</taxon>
        <taxon>Oceanospirillales</taxon>
        <taxon>Oceanospirillaceae</taxon>
        <taxon>Amphritea</taxon>
    </lineage>
</organism>
<feature type="domain" description="Quinate/shikimate 5-dehydrogenase/glutamyl-tRNA reductase" evidence="9">
    <location>
        <begin position="116"/>
        <end position="196"/>
    </location>
</feature>
<feature type="binding site" evidence="8">
    <location>
        <position position="218"/>
    </location>
    <ligand>
        <name>NADP(+)</name>
        <dbReference type="ChEBI" id="CHEBI:58349"/>
    </ligand>
</feature>
<dbReference type="Pfam" id="PF01488">
    <property type="entry name" value="Shikimate_DH"/>
    <property type="match status" value="1"/>
</dbReference>
<dbReference type="PANTHER" id="PTHR21089:SF1">
    <property type="entry name" value="BIFUNCTIONAL 3-DEHYDROQUINATE DEHYDRATASE_SHIKIMATE DEHYDROGENASE, CHLOROPLASTIC"/>
    <property type="match status" value="1"/>
</dbReference>
<gene>
    <name evidence="8 12" type="primary">aroE</name>
    <name evidence="12" type="ORF">KDX31_18945</name>
</gene>
<dbReference type="InterPro" id="IPR036291">
    <property type="entry name" value="NAD(P)-bd_dom_sf"/>
</dbReference>
<comment type="function">
    <text evidence="8">Involved in the biosynthesis of the chorismate, which leads to the biosynthesis of aromatic amino acids. Catalyzes the reversible NADPH linked reduction of 3-dehydroshikimate (DHSA) to yield shikimate (SA).</text>
</comment>
<keyword evidence="4 8" id="KW-0521">NADP</keyword>
<evidence type="ECO:0000256" key="6">
    <source>
        <dbReference type="ARBA" id="ARBA00023141"/>
    </source>
</evidence>
<evidence type="ECO:0000256" key="3">
    <source>
        <dbReference type="ARBA" id="ARBA00022605"/>
    </source>
</evidence>
<feature type="domain" description="SDH C-terminal" evidence="11">
    <location>
        <begin position="242"/>
        <end position="272"/>
    </location>
</feature>
<evidence type="ECO:0000256" key="8">
    <source>
        <dbReference type="HAMAP-Rule" id="MF_00222"/>
    </source>
</evidence>
<evidence type="ECO:0000313" key="12">
    <source>
        <dbReference type="EMBL" id="UTW03361.1"/>
    </source>
</evidence>
<dbReference type="InterPro" id="IPR006151">
    <property type="entry name" value="Shikm_DH/Glu-tRNA_Rdtase"/>
</dbReference>
<keyword evidence="3 8" id="KW-0028">Amino-acid biosynthesis</keyword>
<dbReference type="InterPro" id="IPR013708">
    <property type="entry name" value="Shikimate_DH-bd_N"/>
</dbReference>
<evidence type="ECO:0000256" key="2">
    <source>
        <dbReference type="ARBA" id="ARBA00012962"/>
    </source>
</evidence>
<feature type="domain" description="Shikimate dehydrogenase substrate binding N-terminal" evidence="10">
    <location>
        <begin position="7"/>
        <end position="91"/>
    </location>
</feature>
<dbReference type="GO" id="GO:0004764">
    <property type="term" value="F:shikimate 3-dehydrogenase (NADP+) activity"/>
    <property type="evidence" value="ECO:0007669"/>
    <property type="project" value="UniProtKB-EC"/>
</dbReference>
<dbReference type="Gene3D" id="3.40.50.10860">
    <property type="entry name" value="Leucine Dehydrogenase, chain A, domain 1"/>
    <property type="match status" value="1"/>
</dbReference>
<keyword evidence="6 8" id="KW-0057">Aromatic amino acid biosynthesis</keyword>
<feature type="binding site" evidence="8">
    <location>
        <position position="80"/>
    </location>
    <ligand>
        <name>NADP(+)</name>
        <dbReference type="ChEBI" id="CHEBI:58349"/>
    </ligand>
</feature>
<comment type="catalytic activity">
    <reaction evidence="7 8">
        <text>shikimate + NADP(+) = 3-dehydroshikimate + NADPH + H(+)</text>
        <dbReference type="Rhea" id="RHEA:17737"/>
        <dbReference type="ChEBI" id="CHEBI:15378"/>
        <dbReference type="ChEBI" id="CHEBI:16630"/>
        <dbReference type="ChEBI" id="CHEBI:36208"/>
        <dbReference type="ChEBI" id="CHEBI:57783"/>
        <dbReference type="ChEBI" id="CHEBI:58349"/>
        <dbReference type="EC" id="1.1.1.25"/>
    </reaction>
</comment>
<evidence type="ECO:0000256" key="5">
    <source>
        <dbReference type="ARBA" id="ARBA00023002"/>
    </source>
</evidence>
<accession>A0ABY5GTQ0</accession>
<feature type="binding site" evidence="8">
    <location>
        <position position="242"/>
    </location>
    <ligand>
        <name>NADP(+)</name>
        <dbReference type="ChEBI" id="CHEBI:58349"/>
    </ligand>
</feature>
<dbReference type="InterPro" id="IPR022893">
    <property type="entry name" value="Shikimate_DH_fam"/>
</dbReference>
<dbReference type="Proteomes" id="UP001059950">
    <property type="component" value="Chromosome"/>
</dbReference>
<dbReference type="EMBL" id="CP073344">
    <property type="protein sequence ID" value="UTW03361.1"/>
    <property type="molecule type" value="Genomic_DNA"/>
</dbReference>
<dbReference type="Pfam" id="PF08501">
    <property type="entry name" value="Shikimate_dh_N"/>
    <property type="match status" value="1"/>
</dbReference>
<protein>
    <recommendedName>
        <fullName evidence="2 8">Shikimate dehydrogenase (NADP(+))</fullName>
        <shortName evidence="8">SDH</shortName>
        <ecNumber evidence="2 8">1.1.1.25</ecNumber>
    </recommendedName>
</protein>
<dbReference type="EC" id="1.1.1.25" evidence="2 8"/>
<evidence type="ECO:0000256" key="7">
    <source>
        <dbReference type="ARBA" id="ARBA00049442"/>
    </source>
</evidence>
<feature type="binding site" evidence="8">
    <location>
        <begin position="15"/>
        <end position="17"/>
    </location>
    <ligand>
        <name>shikimate</name>
        <dbReference type="ChEBI" id="CHEBI:36208"/>
    </ligand>
</feature>
<dbReference type="PANTHER" id="PTHR21089">
    <property type="entry name" value="SHIKIMATE DEHYDROGENASE"/>
    <property type="match status" value="1"/>
</dbReference>
<feature type="active site" description="Proton acceptor" evidence="8">
    <location>
        <position position="68"/>
    </location>
</feature>
<dbReference type="Gene3D" id="3.40.50.720">
    <property type="entry name" value="NAD(P)-binding Rossmann-like Domain"/>
    <property type="match status" value="1"/>
</dbReference>
<feature type="binding site" evidence="8">
    <location>
        <position position="64"/>
    </location>
    <ligand>
        <name>shikimate</name>
        <dbReference type="ChEBI" id="CHEBI:36208"/>
    </ligand>
</feature>
<dbReference type="HAMAP" id="MF_00222">
    <property type="entry name" value="Shikimate_DH_AroE"/>
    <property type="match status" value="1"/>
</dbReference>
<sequence>MTDHYAVFGNPIKHSKSPLIHTFFARQTQQDLDYSSMLVPEDGFNEAVDNFLSPEGDGKGLNITVPFKVEAWQKAECHSDRAKLAGAVNTLYRNEAGQLCGDNTDGLGLVADITRNNGGEIHAKELLILGAGGAVRGVLEPILALQPARLVIANRTLARAQELAELFRHLGTIEVCSFDQLKGQQFDLVINGTAASLQGEVPPLPDDLLRQDAWCYDMMYGADVTAFNRWAVAHGAEKALDGLGMLVEQAAESFAIWRGVRPDTSELIQELRHQLLAK</sequence>
<dbReference type="InterPro" id="IPR041121">
    <property type="entry name" value="SDH_C"/>
</dbReference>
<evidence type="ECO:0000256" key="1">
    <source>
        <dbReference type="ARBA" id="ARBA00004871"/>
    </source>
</evidence>
<dbReference type="SUPFAM" id="SSF53223">
    <property type="entry name" value="Aminoacid dehydrogenase-like, N-terminal domain"/>
    <property type="match status" value="1"/>
</dbReference>
<comment type="subunit">
    <text evidence="8">Homodimer.</text>
</comment>
<feature type="binding site" evidence="8">
    <location>
        <begin position="130"/>
        <end position="134"/>
    </location>
    <ligand>
        <name>NADP(+)</name>
        <dbReference type="ChEBI" id="CHEBI:58349"/>
    </ligand>
</feature>
<feature type="binding site" evidence="8">
    <location>
        <position position="249"/>
    </location>
    <ligand>
        <name>shikimate</name>
        <dbReference type="ChEBI" id="CHEBI:36208"/>
    </ligand>
</feature>
<evidence type="ECO:0000259" key="10">
    <source>
        <dbReference type="Pfam" id="PF08501"/>
    </source>
</evidence>
<dbReference type="SUPFAM" id="SSF51735">
    <property type="entry name" value="NAD(P)-binding Rossmann-fold domains"/>
    <property type="match status" value="1"/>
</dbReference>
<name>A0ABY5GTQ0_9GAMM</name>
<feature type="binding site" evidence="8">
    <location>
        <position position="89"/>
    </location>
    <ligand>
        <name>shikimate</name>
        <dbReference type="ChEBI" id="CHEBI:36208"/>
    </ligand>
</feature>
<proteinExistence type="inferred from homology"/>
<feature type="binding site" evidence="8">
    <location>
        <begin position="154"/>
        <end position="159"/>
    </location>
    <ligand>
        <name>NADP(+)</name>
        <dbReference type="ChEBI" id="CHEBI:58349"/>
    </ligand>
</feature>
<dbReference type="Pfam" id="PF18317">
    <property type="entry name" value="SDH_C"/>
    <property type="match status" value="1"/>
</dbReference>
<reference evidence="12" key="1">
    <citation type="submission" date="2021-04" db="EMBL/GenBank/DDBJ databases">
        <title>Oceanospirillales bacteria with DddD are important DMSP degraders in coastal seawater.</title>
        <authorList>
            <person name="Liu J."/>
        </authorList>
    </citation>
    <scope>NUCLEOTIDE SEQUENCE</scope>
    <source>
        <strain evidence="12">GY6</strain>
    </source>
</reference>
<comment type="similarity">
    <text evidence="8">Belongs to the shikimate dehydrogenase family.</text>
</comment>
<evidence type="ECO:0000259" key="11">
    <source>
        <dbReference type="Pfam" id="PF18317"/>
    </source>
</evidence>
<dbReference type="InterPro" id="IPR046346">
    <property type="entry name" value="Aminoacid_DH-like_N_sf"/>
</dbReference>